<name>A0A9N9WKX0_9DIPT</name>
<dbReference type="PANTHER" id="PTHR21974:SF2">
    <property type="entry name" value="RE15880P"/>
    <property type="match status" value="1"/>
</dbReference>
<sequence length="395" mass="44985">MGCGFSNSSATVREANSPDFQSSADTFHRNRTKTKETMIQAFSRIDDEILALENLSPGSRLTTAEAWIDHLQSIKLKIDDTTMTIQSERLNTMEPISEIDETTLDDLSTPSTADRDQGDLIKVKKLAVKLQVAFDIKKASENEEFLARISRSMMEVELQRLKMDMVDHARKRVDTLSDSFNNLRQLYLEQDGLIASVSGGTYNSSLEQELDSELEAVREIRDRLSGVAEQWRTASNLMAAAAKGSLQAYEYWCLIEQSKIAPERIQLALDTRTACFSSLVALDCAQQSLPQVEIPFITLRQCSAVRHSLIYILTDMANENRYKHTKNVLEAYQTNTAKAVEWLFATYKKTLDEDLTTQIDNIKVLAFRLRRERVRHFKEIVGNKMYTRPFIKMPS</sequence>
<dbReference type="OrthoDB" id="6432391at2759"/>
<accession>A0A9N9WKX0</accession>
<feature type="compositionally biased region" description="Polar residues" evidence="1">
    <location>
        <begin position="1"/>
        <end position="11"/>
    </location>
</feature>
<keyword evidence="3" id="KW-1185">Reference proteome</keyword>
<proteinExistence type="predicted"/>
<organism evidence="2 3">
    <name type="scientific">Chironomus riparius</name>
    <dbReference type="NCBI Taxonomy" id="315576"/>
    <lineage>
        <taxon>Eukaryota</taxon>
        <taxon>Metazoa</taxon>
        <taxon>Ecdysozoa</taxon>
        <taxon>Arthropoda</taxon>
        <taxon>Hexapoda</taxon>
        <taxon>Insecta</taxon>
        <taxon>Pterygota</taxon>
        <taxon>Neoptera</taxon>
        <taxon>Endopterygota</taxon>
        <taxon>Diptera</taxon>
        <taxon>Nematocera</taxon>
        <taxon>Chironomoidea</taxon>
        <taxon>Chironomidae</taxon>
        <taxon>Chironominae</taxon>
        <taxon>Chironomus</taxon>
    </lineage>
</organism>
<gene>
    <name evidence="2" type="ORF">CHIRRI_LOCUS343</name>
</gene>
<evidence type="ECO:0000256" key="1">
    <source>
        <dbReference type="SAM" id="MobiDB-lite"/>
    </source>
</evidence>
<reference evidence="2" key="2">
    <citation type="submission" date="2022-10" db="EMBL/GenBank/DDBJ databases">
        <authorList>
            <consortium name="ENA_rothamsted_submissions"/>
            <consortium name="culmorum"/>
            <person name="King R."/>
        </authorList>
    </citation>
    <scope>NUCLEOTIDE SEQUENCE</scope>
</reference>
<dbReference type="EMBL" id="OU895877">
    <property type="protein sequence ID" value="CAG9797344.1"/>
    <property type="molecule type" value="Genomic_DNA"/>
</dbReference>
<protein>
    <submittedName>
        <fullName evidence="2">Uncharacterized protein</fullName>
    </submittedName>
</protein>
<evidence type="ECO:0000313" key="3">
    <source>
        <dbReference type="Proteomes" id="UP001153620"/>
    </source>
</evidence>
<dbReference type="GO" id="GO:0005929">
    <property type="term" value="C:cilium"/>
    <property type="evidence" value="ECO:0007669"/>
    <property type="project" value="TreeGrafter"/>
</dbReference>
<dbReference type="Proteomes" id="UP001153620">
    <property type="component" value="Chromosome 1"/>
</dbReference>
<evidence type="ECO:0000313" key="2">
    <source>
        <dbReference type="EMBL" id="CAG9797344.1"/>
    </source>
</evidence>
<dbReference type="PANTHER" id="PTHR21974">
    <property type="entry name" value="RE15880P"/>
    <property type="match status" value="1"/>
</dbReference>
<dbReference type="AlphaFoldDB" id="A0A9N9WKX0"/>
<reference evidence="2" key="1">
    <citation type="submission" date="2022-01" db="EMBL/GenBank/DDBJ databases">
        <authorList>
            <person name="King R."/>
        </authorList>
    </citation>
    <scope>NUCLEOTIDE SEQUENCE</scope>
</reference>
<feature type="region of interest" description="Disordered" evidence="1">
    <location>
        <begin position="1"/>
        <end position="32"/>
    </location>
</feature>